<evidence type="ECO:0000313" key="1">
    <source>
        <dbReference type="EMBL" id="KAJ0177871.1"/>
    </source>
</evidence>
<evidence type="ECO:0000313" key="2">
    <source>
        <dbReference type="Proteomes" id="UP000824533"/>
    </source>
</evidence>
<organism evidence="1 2">
    <name type="scientific">Dendrolimus kikuchii</name>
    <dbReference type="NCBI Taxonomy" id="765133"/>
    <lineage>
        <taxon>Eukaryota</taxon>
        <taxon>Metazoa</taxon>
        <taxon>Ecdysozoa</taxon>
        <taxon>Arthropoda</taxon>
        <taxon>Hexapoda</taxon>
        <taxon>Insecta</taxon>
        <taxon>Pterygota</taxon>
        <taxon>Neoptera</taxon>
        <taxon>Endopterygota</taxon>
        <taxon>Lepidoptera</taxon>
        <taxon>Glossata</taxon>
        <taxon>Ditrysia</taxon>
        <taxon>Bombycoidea</taxon>
        <taxon>Lasiocampidae</taxon>
        <taxon>Dendrolimus</taxon>
    </lineage>
</organism>
<name>A0ACC1D1P8_9NEOP</name>
<reference evidence="1 2" key="1">
    <citation type="journal article" date="2021" name="Front. Genet.">
        <title>Chromosome-Level Genome Assembly Reveals Significant Gene Expansion in the Toll and IMD Signaling Pathways of Dendrolimus kikuchii.</title>
        <authorList>
            <person name="Zhou J."/>
            <person name="Wu P."/>
            <person name="Xiong Z."/>
            <person name="Liu N."/>
            <person name="Zhao N."/>
            <person name="Ji M."/>
            <person name="Qiu Y."/>
            <person name="Yang B."/>
        </authorList>
    </citation>
    <scope>NUCLEOTIDE SEQUENCE [LARGE SCALE GENOMIC DNA]</scope>
    <source>
        <strain evidence="1">Ann1</strain>
    </source>
</reference>
<comment type="caution">
    <text evidence="1">The sequence shown here is derived from an EMBL/GenBank/DDBJ whole genome shotgun (WGS) entry which is preliminary data.</text>
</comment>
<accession>A0ACC1D1P8</accession>
<dbReference type="EMBL" id="CM034397">
    <property type="protein sequence ID" value="KAJ0177871.1"/>
    <property type="molecule type" value="Genomic_DNA"/>
</dbReference>
<sequence>MYEKLNINGEVKLFLTGRKQLKDEAFPTIEHQFIPIVAHKQLSMVYVLQEQTSYHNQFTKYNLEVQHNNGEQQERSPTEDDMTKGKIVEKRGTDTIKPQSYDHFILEEEMRTPSTEFSWQQPETAVEISEDEGEDEAKNLEVNSSCSDDNERQIDYENIKEHAVFRCNSCTESIVGARYVCVQCTDWDLCGACEAIGVHNYHYVLRIAQLRPLGEVRSVLARIRQHLVVAMDPSLNADGTGSVETKIKEKYQEVPLQKNKAESNCEKVGHLRLKPVKSKTKQEVEKMLHQKANARDAQYDYKKVDLQRTDSKKHNKNVRGTEDERMLLKIEQDKIKTYDQKPRSSNIVRITRKKHITPKDNNATRGIAKRIVDITPVKIPVNKAAPVRNKINFEKLNEKRMKMAEEMKKTRIIINKGDYEKFVKS</sequence>
<dbReference type="Proteomes" id="UP000824533">
    <property type="component" value="Linkage Group LG11"/>
</dbReference>
<proteinExistence type="predicted"/>
<protein>
    <submittedName>
        <fullName evidence="1">Uncharacterized protein</fullName>
    </submittedName>
</protein>
<gene>
    <name evidence="1" type="ORF">K1T71_006744</name>
</gene>
<keyword evidence="2" id="KW-1185">Reference proteome</keyword>